<evidence type="ECO:0000256" key="1">
    <source>
        <dbReference type="SAM" id="SignalP"/>
    </source>
</evidence>
<name>A0AA40EHG0_9PEZI</name>
<organism evidence="2 3">
    <name type="scientific">Apiosordaria backusii</name>
    <dbReference type="NCBI Taxonomy" id="314023"/>
    <lineage>
        <taxon>Eukaryota</taxon>
        <taxon>Fungi</taxon>
        <taxon>Dikarya</taxon>
        <taxon>Ascomycota</taxon>
        <taxon>Pezizomycotina</taxon>
        <taxon>Sordariomycetes</taxon>
        <taxon>Sordariomycetidae</taxon>
        <taxon>Sordariales</taxon>
        <taxon>Lasiosphaeriaceae</taxon>
        <taxon>Apiosordaria</taxon>
    </lineage>
</organism>
<dbReference type="AlphaFoldDB" id="A0AA40EHG0"/>
<sequence length="190" mass="20719">MLLLTLFRAFCALRRPVCAPFKPSSARTVNDLTGRAKSTKQLAATAVSLDTQVDLTLACDVMLLDSKPGFILGRFCRCVSITKSINIKASAAGVNLFNDLRNSMESLAKVPCACCFRPSGPCLLLVGRPWRCGACIFPQSSDWASTNGGWGCSFVRDRSANWVTGRLGNRRIRRRFRLNTDSSGCPGHLV</sequence>
<gene>
    <name evidence="2" type="ORF">B0T21DRAFT_171424</name>
</gene>
<evidence type="ECO:0000313" key="2">
    <source>
        <dbReference type="EMBL" id="KAK0735948.1"/>
    </source>
</evidence>
<proteinExistence type="predicted"/>
<dbReference type="EMBL" id="JAUKTV010000006">
    <property type="protein sequence ID" value="KAK0735948.1"/>
    <property type="molecule type" value="Genomic_DNA"/>
</dbReference>
<evidence type="ECO:0008006" key="4">
    <source>
        <dbReference type="Google" id="ProtNLM"/>
    </source>
</evidence>
<feature type="chain" id="PRO_5041458426" description="Secreted protein" evidence="1">
    <location>
        <begin position="20"/>
        <end position="190"/>
    </location>
</feature>
<reference evidence="2" key="1">
    <citation type="submission" date="2023-06" db="EMBL/GenBank/DDBJ databases">
        <title>Genome-scale phylogeny and comparative genomics of the fungal order Sordariales.</title>
        <authorList>
            <consortium name="Lawrence Berkeley National Laboratory"/>
            <person name="Hensen N."/>
            <person name="Bonometti L."/>
            <person name="Westerberg I."/>
            <person name="Brannstrom I.O."/>
            <person name="Guillou S."/>
            <person name="Cros-Aarteil S."/>
            <person name="Calhoun S."/>
            <person name="Haridas S."/>
            <person name="Kuo A."/>
            <person name="Mondo S."/>
            <person name="Pangilinan J."/>
            <person name="Riley R."/>
            <person name="Labutti K."/>
            <person name="Andreopoulos B."/>
            <person name="Lipzen A."/>
            <person name="Chen C."/>
            <person name="Yanf M."/>
            <person name="Daum C."/>
            <person name="Ng V."/>
            <person name="Clum A."/>
            <person name="Steindorff A."/>
            <person name="Ohm R."/>
            <person name="Martin F."/>
            <person name="Silar P."/>
            <person name="Natvig D."/>
            <person name="Lalanne C."/>
            <person name="Gautier V."/>
            <person name="Ament-Velasquez S.L."/>
            <person name="Kruys A."/>
            <person name="Hutchinson M.I."/>
            <person name="Powell A.J."/>
            <person name="Barry K."/>
            <person name="Miller A.N."/>
            <person name="Grigoriev I.V."/>
            <person name="Debuchy R."/>
            <person name="Gladieux P."/>
            <person name="Thoren M.H."/>
            <person name="Johannesson H."/>
        </authorList>
    </citation>
    <scope>NUCLEOTIDE SEQUENCE</scope>
    <source>
        <strain evidence="2">CBS 540.89</strain>
    </source>
</reference>
<dbReference type="Proteomes" id="UP001172159">
    <property type="component" value="Unassembled WGS sequence"/>
</dbReference>
<keyword evidence="3" id="KW-1185">Reference proteome</keyword>
<feature type="signal peptide" evidence="1">
    <location>
        <begin position="1"/>
        <end position="19"/>
    </location>
</feature>
<comment type="caution">
    <text evidence="2">The sequence shown here is derived from an EMBL/GenBank/DDBJ whole genome shotgun (WGS) entry which is preliminary data.</text>
</comment>
<keyword evidence="1" id="KW-0732">Signal</keyword>
<accession>A0AA40EHG0</accession>
<evidence type="ECO:0000313" key="3">
    <source>
        <dbReference type="Proteomes" id="UP001172159"/>
    </source>
</evidence>
<protein>
    <recommendedName>
        <fullName evidence="4">Secreted protein</fullName>
    </recommendedName>
</protein>